<dbReference type="EC" id="2.3.1.-" evidence="2"/>
<protein>
    <submittedName>
        <fullName evidence="2">GNAT family N-acetyltransferase</fullName>
        <ecNumber evidence="2">2.3.1.-</ecNumber>
    </submittedName>
</protein>
<accession>A0ABW2DE80</accession>
<dbReference type="InterPro" id="IPR016181">
    <property type="entry name" value="Acyl_CoA_acyltransferase"/>
</dbReference>
<dbReference type="EMBL" id="JBHSYQ010000003">
    <property type="protein sequence ID" value="MFC6996157.1"/>
    <property type="molecule type" value="Genomic_DNA"/>
</dbReference>
<dbReference type="InterPro" id="IPR038740">
    <property type="entry name" value="BioF2-like_GNAT_dom"/>
</dbReference>
<keyword evidence="3" id="KW-1185">Reference proteome</keyword>
<keyword evidence="2" id="KW-0808">Transferase</keyword>
<dbReference type="PANTHER" id="PTHR36174">
    <property type="entry name" value="LIPID II:GLYCINE GLYCYLTRANSFERASE"/>
    <property type="match status" value="1"/>
</dbReference>
<dbReference type="SUPFAM" id="SSF55729">
    <property type="entry name" value="Acyl-CoA N-acyltransferases (Nat)"/>
    <property type="match status" value="1"/>
</dbReference>
<name>A0ABW2DE80_9BACT</name>
<evidence type="ECO:0000313" key="3">
    <source>
        <dbReference type="Proteomes" id="UP001596405"/>
    </source>
</evidence>
<dbReference type="Pfam" id="PF13480">
    <property type="entry name" value="Acetyltransf_6"/>
    <property type="match status" value="1"/>
</dbReference>
<feature type="domain" description="BioF2-like acetyltransferase" evidence="1">
    <location>
        <begin position="147"/>
        <end position="270"/>
    </location>
</feature>
<dbReference type="PANTHER" id="PTHR36174:SF1">
    <property type="entry name" value="LIPID II:GLYCINE GLYCYLTRANSFERASE"/>
    <property type="match status" value="1"/>
</dbReference>
<gene>
    <name evidence="2" type="ORF">ACFQHR_00915</name>
</gene>
<keyword evidence="2" id="KW-0012">Acyltransferase</keyword>
<comment type="caution">
    <text evidence="2">The sequence shown here is derived from an EMBL/GenBank/DDBJ whole genome shotgun (WGS) entry which is preliminary data.</text>
</comment>
<dbReference type="Proteomes" id="UP001596405">
    <property type="component" value="Unassembled WGS sequence"/>
</dbReference>
<reference evidence="3" key="1">
    <citation type="journal article" date="2019" name="Int. J. Syst. Evol. Microbiol.">
        <title>The Global Catalogue of Microorganisms (GCM) 10K type strain sequencing project: providing services to taxonomists for standard genome sequencing and annotation.</title>
        <authorList>
            <consortium name="The Broad Institute Genomics Platform"/>
            <consortium name="The Broad Institute Genome Sequencing Center for Infectious Disease"/>
            <person name="Wu L."/>
            <person name="Ma J."/>
        </authorList>
    </citation>
    <scope>NUCLEOTIDE SEQUENCE [LARGE SCALE GENOMIC DNA]</scope>
    <source>
        <strain evidence="3">CGMCC 4.7393</strain>
    </source>
</reference>
<organism evidence="2 3">
    <name type="scientific">Rufibacter roseus</name>
    <dbReference type="NCBI Taxonomy" id="1567108"/>
    <lineage>
        <taxon>Bacteria</taxon>
        <taxon>Pseudomonadati</taxon>
        <taxon>Bacteroidota</taxon>
        <taxon>Cytophagia</taxon>
        <taxon>Cytophagales</taxon>
        <taxon>Hymenobacteraceae</taxon>
        <taxon>Rufibacter</taxon>
    </lineage>
</organism>
<dbReference type="Gene3D" id="3.40.630.30">
    <property type="match status" value="1"/>
</dbReference>
<dbReference type="InterPro" id="IPR050644">
    <property type="entry name" value="PG_Glycine_Bridge_Synth"/>
</dbReference>
<evidence type="ECO:0000259" key="1">
    <source>
        <dbReference type="Pfam" id="PF13480"/>
    </source>
</evidence>
<evidence type="ECO:0000313" key="2">
    <source>
        <dbReference type="EMBL" id="MFC6996157.1"/>
    </source>
</evidence>
<dbReference type="RefSeq" id="WP_066619628.1">
    <property type="nucleotide sequence ID" value="NZ_JBHSYQ010000003.1"/>
</dbReference>
<proteinExistence type="predicted"/>
<dbReference type="GO" id="GO:0016746">
    <property type="term" value="F:acyltransferase activity"/>
    <property type="evidence" value="ECO:0007669"/>
    <property type="project" value="UniProtKB-KW"/>
</dbReference>
<sequence>MIQLLRYQDIDKALWETCLQKAERPLVYAHAWYLDAVCGPNWQALVEVQKDAYVSVFPLPIKKVLGKQMVFQPLFTQQLGLFCTQASQHRSVSEYLSLLPPHFAQVQYQLPQPEVELHLPKNWSARLRPNYELSLAPTYPELYRACATNLKRNLKKAQAAQLNIGRAASFDKLLQLFQNTKGKELGELKAKEYKRLSQLFHNAQQAGVGQLWEVRQQQEVLCIGFFLHDGTRITYLFGASSEKGRQLNAMAFLMDQLIQQEAGSGKTFDFEGSEVPGVAKFYANFGAQPVPYLSLSFQNLPAAYLWTRNVFTSLRKRLR</sequence>